<feature type="chain" id="PRO_5006038825" evidence="2">
    <location>
        <begin position="24"/>
        <end position="531"/>
    </location>
</feature>
<dbReference type="PATRIC" id="fig|33050.5.peg.505"/>
<feature type="signal peptide" evidence="2">
    <location>
        <begin position="1"/>
        <end position="23"/>
    </location>
</feature>
<organism evidence="3 4">
    <name type="scientific">Sphingopyxis macrogoltabida</name>
    <name type="common">Sphingomonas macrogoltabidus</name>
    <dbReference type="NCBI Taxonomy" id="33050"/>
    <lineage>
        <taxon>Bacteria</taxon>
        <taxon>Pseudomonadati</taxon>
        <taxon>Pseudomonadota</taxon>
        <taxon>Alphaproteobacteria</taxon>
        <taxon>Sphingomonadales</taxon>
        <taxon>Sphingomonadaceae</taxon>
        <taxon>Sphingopyxis</taxon>
    </lineage>
</organism>
<dbReference type="PROSITE" id="PS51257">
    <property type="entry name" value="PROKAR_LIPOPROTEIN"/>
    <property type="match status" value="1"/>
</dbReference>
<sequence length="531" mass="57022">MRATAYWAGLLAYGALLSDSAFAQTAAPTPLAAACRVRVTVLENYSPFRPAVAAGNKLLAAAASGDVRVPLATFDRALAAALDTVPSEEAAVFALTDAERIVEMIERCADASGTPRDKAARAAMSLEAAYRRNLATMQRSDFAERLLRSPRAKAVLLSSSGGEAVMADAQAIKAANSAARREALLAEFQRAEERRARIEAEWREKEARLAAENAERRRLIEAPIRASEAIWRAGASAPAAGAQLCADDRIHGYAGRRKDADWMMLIEAEIGRCARISDRTDGSFFMGLALGTTVTDEQLAHAAGRALMCLSTSNEKQLLDNIGQLTDQLFTSSIGKTGMRAQPVWSERTGARGRIVQIRCDLTMTLFGIDFHQAQQALAGGLEADASSFVEYELANGVLSAVRTHFVLSGTSRTENWSNDTTHYCDASLSQADAVAAMQRGGGWKQLGVRPWTYAIRNDALTRALVGPQSSGVGSWFTMQRGAVVLDIYNTRYSGPILGENGNCGGGAVDRFAMLAPVRAKRVQVGTPIAW</sequence>
<name>A0A0N9U7S6_SPHMC</name>
<accession>A0A0N9U7S6</accession>
<evidence type="ECO:0000313" key="4">
    <source>
        <dbReference type="Proteomes" id="UP000058074"/>
    </source>
</evidence>
<keyword evidence="2" id="KW-0732">Signal</keyword>
<protein>
    <submittedName>
        <fullName evidence="3">Uncharacterized protein</fullName>
    </submittedName>
</protein>
<feature type="coiled-coil region" evidence="1">
    <location>
        <begin position="174"/>
        <end position="215"/>
    </location>
</feature>
<proteinExistence type="predicted"/>
<evidence type="ECO:0000256" key="2">
    <source>
        <dbReference type="SAM" id="SignalP"/>
    </source>
</evidence>
<gene>
    <name evidence="3" type="ORF">AN936_02415</name>
</gene>
<keyword evidence="1" id="KW-0175">Coiled coil</keyword>
<dbReference type="EMBL" id="CP012700">
    <property type="protein sequence ID" value="ALH79266.1"/>
    <property type="molecule type" value="Genomic_DNA"/>
</dbReference>
<evidence type="ECO:0000313" key="3">
    <source>
        <dbReference type="EMBL" id="ALH79266.1"/>
    </source>
</evidence>
<dbReference type="Proteomes" id="UP000058074">
    <property type="component" value="Chromosome"/>
</dbReference>
<evidence type="ECO:0000256" key="1">
    <source>
        <dbReference type="SAM" id="Coils"/>
    </source>
</evidence>
<reference evidence="3 4" key="1">
    <citation type="journal article" date="2015" name="Genome Announc.">
        <title>Complete Genome Sequence of Polypropylene Glycol- and Polyethylene Glycol-Degrading Sphingopyxis macrogoltabida Strain EY-1.</title>
        <authorList>
            <person name="Ohtsubo Y."/>
            <person name="Nagata Y."/>
            <person name="Numata M."/>
            <person name="Tsuchikane K."/>
            <person name="Hosoyama A."/>
            <person name="Yamazoe A."/>
            <person name="Tsuda M."/>
            <person name="Fujita N."/>
            <person name="Kawai F."/>
        </authorList>
    </citation>
    <scope>NUCLEOTIDE SEQUENCE [LARGE SCALE GENOMIC DNA]</scope>
    <source>
        <strain evidence="3 4">EY-1</strain>
    </source>
</reference>
<dbReference type="AlphaFoldDB" id="A0A0N9U7S6"/>
<dbReference type="KEGG" id="smag:AN936_02415"/>